<keyword evidence="1" id="KW-0399">Innate immunity</keyword>
<keyword evidence="2" id="KW-0547">Nucleotide-binding</keyword>
<dbReference type="PROSITE" id="PS51715">
    <property type="entry name" value="G_GB1_RHD3"/>
    <property type="match status" value="1"/>
</dbReference>
<dbReference type="InterPro" id="IPR003191">
    <property type="entry name" value="Guanylate-bd/ATL_C"/>
</dbReference>
<dbReference type="CDD" id="cd16269">
    <property type="entry name" value="GBP_C"/>
    <property type="match status" value="1"/>
</dbReference>
<dbReference type="SUPFAM" id="SSF48340">
    <property type="entry name" value="Interferon-induced guanylate-binding protein 1 (GBP1), C-terminal domain"/>
    <property type="match status" value="1"/>
</dbReference>
<dbReference type="InterPro" id="IPR036543">
    <property type="entry name" value="Guanylate-bd_C_sf"/>
</dbReference>
<name>A0AAY3ZU00_9TELE</name>
<dbReference type="Gene3D" id="3.40.50.300">
    <property type="entry name" value="P-loop containing nucleotide triphosphate hydrolases"/>
    <property type="match status" value="1"/>
</dbReference>
<protein>
    <recommendedName>
        <fullName evidence="8">GB1/RHD3-type G domain-containing protein</fullName>
    </recommendedName>
</protein>
<evidence type="ECO:0000256" key="6">
    <source>
        <dbReference type="PROSITE-ProRule" id="PRU01052"/>
    </source>
</evidence>
<dbReference type="GeneTree" id="ENSGT00940000154265"/>
<evidence type="ECO:0000256" key="3">
    <source>
        <dbReference type="ARBA" id="ARBA00022801"/>
    </source>
</evidence>
<gene>
    <name evidence="9" type="primary">GBP1</name>
</gene>
<dbReference type="InterPro" id="IPR037684">
    <property type="entry name" value="GBP_C"/>
</dbReference>
<reference evidence="9 10" key="1">
    <citation type="submission" date="2020-06" db="EMBL/GenBank/DDBJ databases">
        <authorList>
            <consortium name="Wellcome Sanger Institute Data Sharing"/>
        </authorList>
    </citation>
    <scope>NUCLEOTIDE SEQUENCE [LARGE SCALE GENOMIC DNA]</scope>
</reference>
<organism evidence="9 10">
    <name type="scientific">Denticeps clupeoides</name>
    <name type="common">denticle herring</name>
    <dbReference type="NCBI Taxonomy" id="299321"/>
    <lineage>
        <taxon>Eukaryota</taxon>
        <taxon>Metazoa</taxon>
        <taxon>Chordata</taxon>
        <taxon>Craniata</taxon>
        <taxon>Vertebrata</taxon>
        <taxon>Euteleostomi</taxon>
        <taxon>Actinopterygii</taxon>
        <taxon>Neopterygii</taxon>
        <taxon>Teleostei</taxon>
        <taxon>Clupei</taxon>
        <taxon>Clupeiformes</taxon>
        <taxon>Denticipitoidei</taxon>
        <taxon>Denticipitidae</taxon>
        <taxon>Denticeps</taxon>
    </lineage>
</organism>
<feature type="domain" description="GB1/RHD3-type G" evidence="8">
    <location>
        <begin position="33"/>
        <end position="279"/>
    </location>
</feature>
<dbReference type="Pfam" id="PF02263">
    <property type="entry name" value="GBP"/>
    <property type="match status" value="1"/>
</dbReference>
<dbReference type="GO" id="GO:0003924">
    <property type="term" value="F:GTPase activity"/>
    <property type="evidence" value="ECO:0007669"/>
    <property type="project" value="InterPro"/>
</dbReference>
<dbReference type="GO" id="GO:0045087">
    <property type="term" value="P:innate immune response"/>
    <property type="evidence" value="ECO:0007669"/>
    <property type="project" value="UniProtKB-KW"/>
</dbReference>
<keyword evidence="4" id="KW-0391">Immunity</keyword>
<dbReference type="Pfam" id="PF02841">
    <property type="entry name" value="GBP_C"/>
    <property type="match status" value="1"/>
</dbReference>
<dbReference type="FunFam" id="3.40.50.300:FF:002581">
    <property type="entry name" value="Guanylate-binding protein 4"/>
    <property type="match status" value="1"/>
</dbReference>
<comment type="similarity">
    <text evidence="6">Belongs to the TRAFAC class dynamin-like GTPase superfamily. GB1/RHD3 GTPase family.</text>
</comment>
<evidence type="ECO:0000256" key="1">
    <source>
        <dbReference type="ARBA" id="ARBA00022588"/>
    </source>
</evidence>
<keyword evidence="5" id="KW-0342">GTP-binding</keyword>
<evidence type="ECO:0000259" key="8">
    <source>
        <dbReference type="PROSITE" id="PS51715"/>
    </source>
</evidence>
<evidence type="ECO:0000256" key="4">
    <source>
        <dbReference type="ARBA" id="ARBA00022859"/>
    </source>
</evidence>
<dbReference type="InterPro" id="IPR015894">
    <property type="entry name" value="Guanylate-bd_N"/>
</dbReference>
<dbReference type="SUPFAM" id="SSF52540">
    <property type="entry name" value="P-loop containing nucleoside triphosphate hydrolases"/>
    <property type="match status" value="1"/>
</dbReference>
<keyword evidence="7" id="KW-0175">Coiled coil</keyword>
<evidence type="ECO:0000256" key="5">
    <source>
        <dbReference type="ARBA" id="ARBA00023134"/>
    </source>
</evidence>
<evidence type="ECO:0000256" key="7">
    <source>
        <dbReference type="SAM" id="Coils"/>
    </source>
</evidence>
<evidence type="ECO:0000256" key="2">
    <source>
        <dbReference type="ARBA" id="ARBA00022741"/>
    </source>
</evidence>
<dbReference type="InterPro" id="IPR027417">
    <property type="entry name" value="P-loop_NTPase"/>
</dbReference>
<accession>A0AAY3ZU00</accession>
<dbReference type="PANTHER" id="PTHR10751">
    <property type="entry name" value="GUANYLATE BINDING PROTEIN"/>
    <property type="match status" value="1"/>
</dbReference>
<evidence type="ECO:0000313" key="9">
    <source>
        <dbReference type="Ensembl" id="ENSDCDP00010000107.1"/>
    </source>
</evidence>
<reference evidence="9" key="3">
    <citation type="submission" date="2025-09" db="UniProtKB">
        <authorList>
            <consortium name="Ensembl"/>
        </authorList>
    </citation>
    <scope>IDENTIFICATION</scope>
</reference>
<dbReference type="AlphaFoldDB" id="A0AAY3ZU00"/>
<dbReference type="InterPro" id="IPR030386">
    <property type="entry name" value="G_GB1_RHD3_dom"/>
</dbReference>
<dbReference type="Ensembl" id="ENSDCDT00010000111.1">
    <property type="protein sequence ID" value="ENSDCDP00010000107.1"/>
    <property type="gene ID" value="ENSDCDG00010000055.1"/>
</dbReference>
<sequence>MPRPMPAPLCLVENVDGKLSAREDALRVLRTIREPVVVVAVVGLYRTGKSYLMNRLAGRPSGFALGSTIESKTKGIWMWCVPHPQKSGHALVLLDTEGLGDVDKGDSKNDAWIFSLAILLSSTLVYNSRGTIDNQALEKLHYVSELTEQIKVKSTSASAMEDEDEEEDAQFVQFFPKFIWAVRDFTLERKLDGKDVSEDEYLDFALQLKKGESNKAMVSYNLPRQCIRNYFPTRKCFTFPFPTAPENMTRLESMSQDELSPEFLDVTNRFMQYVFKESRVKTAKGGHELTGTLLSHLVQTYVSTIASGRVPCLENAVVAMAQIENQAAVQEGLDAYMKGMEQVQSSFPAELKAITSRHQQVNTMAIQAFMNRSFNDKDGTYLKLLSDAVDKEYVELLQQNEDASEKTCRKLLSELYAEVVKKHQDGIYATPGGYEVYRADRDRAVAQYRSASNKGVRAEEMLEEFLNEKCAEGNSILQADKKLSESEKKVHEEREKAVLMEQNMKAEAEKCQEMEKTLEAAQQSQKERLKQMEEKMAEESKKREKEMQLALESKLNEQKELINKGFEEKALFMRQEIDELKKKKEENSAFSFKDFIVPALQTGSEIFSNFLQYKTMKKAIKRGY</sequence>
<dbReference type="Proteomes" id="UP000694580">
    <property type="component" value="Chromosome 1"/>
</dbReference>
<evidence type="ECO:0000313" key="10">
    <source>
        <dbReference type="Proteomes" id="UP000694580"/>
    </source>
</evidence>
<dbReference type="CDD" id="cd01851">
    <property type="entry name" value="GBP"/>
    <property type="match status" value="1"/>
</dbReference>
<keyword evidence="3" id="KW-0378">Hydrolase</keyword>
<keyword evidence="10" id="KW-1185">Reference proteome</keyword>
<reference evidence="9" key="2">
    <citation type="submission" date="2025-08" db="UniProtKB">
        <authorList>
            <consortium name="Ensembl"/>
        </authorList>
    </citation>
    <scope>IDENTIFICATION</scope>
</reference>
<feature type="coiled-coil region" evidence="7">
    <location>
        <begin position="476"/>
        <end position="583"/>
    </location>
</feature>
<dbReference type="GO" id="GO:0005525">
    <property type="term" value="F:GTP binding"/>
    <property type="evidence" value="ECO:0007669"/>
    <property type="project" value="UniProtKB-KW"/>
</dbReference>
<proteinExistence type="inferred from homology"/>
<dbReference type="Gene3D" id="1.20.1000.10">
    <property type="entry name" value="Guanylate-binding protein, C-terminal domain"/>
    <property type="match status" value="1"/>
</dbReference>